<dbReference type="GeneID" id="38776981"/>
<accession>A0A401GD03</accession>
<keyword evidence="3" id="KW-0540">Nuclease</keyword>
<dbReference type="InterPro" id="IPR041373">
    <property type="entry name" value="RT_RNaseH"/>
</dbReference>
<keyword evidence="4" id="KW-0255">Endonuclease</keyword>
<dbReference type="Proteomes" id="UP000287166">
    <property type="component" value="Unassembled WGS sequence"/>
</dbReference>
<feature type="compositionally biased region" description="Acidic residues" evidence="7">
    <location>
        <begin position="153"/>
        <end position="163"/>
    </location>
</feature>
<sequence length="163" mass="18079">MAQIKQTVQSCGALVPIDYASLRIVILAVNSSNIAVSFVLFQLGEDGKRCPNRFGSITWNERKSRYSQAKVKLYGLFRALRAVQIYVIGVANLVIEVDAKYIKGMLNNPDIQPNATINCWIAGILLFDFCLVHVPGSRHTGANSLSCRPCANEDPEEDDDFEQ</sequence>
<evidence type="ECO:0000313" key="10">
    <source>
        <dbReference type="Proteomes" id="UP000287166"/>
    </source>
</evidence>
<evidence type="ECO:0000256" key="4">
    <source>
        <dbReference type="ARBA" id="ARBA00022759"/>
    </source>
</evidence>
<gene>
    <name evidence="9" type="ORF">SCP_0212670</name>
</gene>
<feature type="region of interest" description="Disordered" evidence="7">
    <location>
        <begin position="140"/>
        <end position="163"/>
    </location>
</feature>
<evidence type="ECO:0000256" key="3">
    <source>
        <dbReference type="ARBA" id="ARBA00022722"/>
    </source>
</evidence>
<comment type="caution">
    <text evidence="9">The sequence shown here is derived from an EMBL/GenBank/DDBJ whole genome shotgun (WGS) entry which is preliminary data.</text>
</comment>
<dbReference type="EMBL" id="BFAD01000002">
    <property type="protein sequence ID" value="GBE80064.1"/>
    <property type="molecule type" value="Genomic_DNA"/>
</dbReference>
<dbReference type="InterPro" id="IPR043502">
    <property type="entry name" value="DNA/RNA_pol_sf"/>
</dbReference>
<reference evidence="9 10" key="1">
    <citation type="journal article" date="2018" name="Sci. Rep.">
        <title>Genome sequence of the cauliflower mushroom Sparassis crispa (Hanabiratake) and its association with beneficial usage.</title>
        <authorList>
            <person name="Kiyama R."/>
            <person name="Furutani Y."/>
            <person name="Kawaguchi K."/>
            <person name="Nakanishi T."/>
        </authorList>
    </citation>
    <scope>NUCLEOTIDE SEQUENCE [LARGE SCALE GENOMIC DNA]</scope>
</reference>
<evidence type="ECO:0000256" key="2">
    <source>
        <dbReference type="ARBA" id="ARBA00022695"/>
    </source>
</evidence>
<dbReference type="InParanoid" id="A0A401GD03"/>
<name>A0A401GD03_9APHY</name>
<keyword evidence="6" id="KW-0695">RNA-directed DNA polymerase</keyword>
<evidence type="ECO:0000313" key="9">
    <source>
        <dbReference type="EMBL" id="GBE80064.1"/>
    </source>
</evidence>
<evidence type="ECO:0000256" key="1">
    <source>
        <dbReference type="ARBA" id="ARBA00022679"/>
    </source>
</evidence>
<protein>
    <recommendedName>
        <fullName evidence="8">Reverse transcriptase RNase H-like domain-containing protein</fullName>
    </recommendedName>
</protein>
<evidence type="ECO:0000256" key="6">
    <source>
        <dbReference type="ARBA" id="ARBA00022918"/>
    </source>
</evidence>
<keyword evidence="10" id="KW-1185">Reference proteome</keyword>
<dbReference type="GO" id="GO:0003964">
    <property type="term" value="F:RNA-directed DNA polymerase activity"/>
    <property type="evidence" value="ECO:0007669"/>
    <property type="project" value="UniProtKB-KW"/>
</dbReference>
<evidence type="ECO:0000256" key="7">
    <source>
        <dbReference type="SAM" id="MobiDB-lite"/>
    </source>
</evidence>
<dbReference type="GO" id="GO:0004519">
    <property type="term" value="F:endonuclease activity"/>
    <property type="evidence" value="ECO:0007669"/>
    <property type="project" value="UniProtKB-KW"/>
</dbReference>
<evidence type="ECO:0000256" key="5">
    <source>
        <dbReference type="ARBA" id="ARBA00022801"/>
    </source>
</evidence>
<dbReference type="Pfam" id="PF17917">
    <property type="entry name" value="RT_RNaseH"/>
    <property type="match status" value="1"/>
</dbReference>
<keyword evidence="1" id="KW-0808">Transferase</keyword>
<dbReference type="AlphaFoldDB" id="A0A401GD03"/>
<dbReference type="SUPFAM" id="SSF56672">
    <property type="entry name" value="DNA/RNA polymerases"/>
    <property type="match status" value="1"/>
</dbReference>
<keyword evidence="2" id="KW-0548">Nucleotidyltransferase</keyword>
<dbReference type="RefSeq" id="XP_027610977.1">
    <property type="nucleotide sequence ID" value="XM_027755176.1"/>
</dbReference>
<dbReference type="OrthoDB" id="3037028at2759"/>
<proteinExistence type="predicted"/>
<feature type="domain" description="Reverse transcriptase RNase H-like" evidence="8">
    <location>
        <begin position="25"/>
        <end position="121"/>
    </location>
</feature>
<dbReference type="GO" id="GO:0016787">
    <property type="term" value="F:hydrolase activity"/>
    <property type="evidence" value="ECO:0007669"/>
    <property type="project" value="UniProtKB-KW"/>
</dbReference>
<evidence type="ECO:0000259" key="8">
    <source>
        <dbReference type="Pfam" id="PF17917"/>
    </source>
</evidence>
<organism evidence="9 10">
    <name type="scientific">Sparassis crispa</name>
    <dbReference type="NCBI Taxonomy" id="139825"/>
    <lineage>
        <taxon>Eukaryota</taxon>
        <taxon>Fungi</taxon>
        <taxon>Dikarya</taxon>
        <taxon>Basidiomycota</taxon>
        <taxon>Agaricomycotina</taxon>
        <taxon>Agaricomycetes</taxon>
        <taxon>Polyporales</taxon>
        <taxon>Sparassidaceae</taxon>
        <taxon>Sparassis</taxon>
    </lineage>
</organism>
<keyword evidence="5" id="KW-0378">Hydrolase</keyword>